<sequence length="437" mass="48319">MSNGKNPSKEKKDRASTSKKPTQRNRGASTSKATRRGGRSASPQVRKPSTIPLFTNDPSAGEDSELEVERVDDAEMEDESDIEDLDEEARSPRAYCISKGRIIGRYRFMFVHFGPVLEAGLHRVPGTNIEDLPKASRALLQAYDELVGLCPGLSDMVKEAGPAGLSKLADGLKFGRAKARGSDISTMKENIHRWKKFKPSFDAKDRPSLGFYNHTTGGMLCPPTRDWKDEQVRQDLANGTIRTGPNDLPRFLWENEHIDLERPLKGFMRGAMVVKGMLHIYKSPSSAIDNGTERPSSSSHKAGNASLHSLTRTTMYALAYAATLVRFVLSNQGSFASGEDRNTSNFPYEKFYRVLVQLMKKMGKPNDAAKTDTLAAKGKEKAKDVAKETTPLTELLDWYDERMFGDGYMSDEESDGEDLSIAGIMMAQLKSGAIDGF</sequence>
<proteinExistence type="predicted"/>
<evidence type="ECO:0000313" key="1">
    <source>
        <dbReference type="EMBL" id="TFK59841.1"/>
    </source>
</evidence>
<accession>A0ACD3A2D8</accession>
<dbReference type="Proteomes" id="UP000308600">
    <property type="component" value="Unassembled WGS sequence"/>
</dbReference>
<keyword evidence="2" id="KW-1185">Reference proteome</keyword>
<gene>
    <name evidence="1" type="ORF">BDN72DRAFT_965927</name>
</gene>
<protein>
    <submittedName>
        <fullName evidence="1">Uncharacterized protein</fullName>
    </submittedName>
</protein>
<evidence type="ECO:0000313" key="2">
    <source>
        <dbReference type="Proteomes" id="UP000308600"/>
    </source>
</evidence>
<name>A0ACD3A2D8_9AGAR</name>
<reference evidence="1 2" key="1">
    <citation type="journal article" date="2019" name="Nat. Ecol. Evol.">
        <title>Megaphylogeny resolves global patterns of mushroom evolution.</title>
        <authorList>
            <person name="Varga T."/>
            <person name="Krizsan K."/>
            <person name="Foldi C."/>
            <person name="Dima B."/>
            <person name="Sanchez-Garcia M."/>
            <person name="Sanchez-Ramirez S."/>
            <person name="Szollosi G.J."/>
            <person name="Szarkandi J.G."/>
            <person name="Papp V."/>
            <person name="Albert L."/>
            <person name="Andreopoulos W."/>
            <person name="Angelini C."/>
            <person name="Antonin V."/>
            <person name="Barry K.W."/>
            <person name="Bougher N.L."/>
            <person name="Buchanan P."/>
            <person name="Buyck B."/>
            <person name="Bense V."/>
            <person name="Catcheside P."/>
            <person name="Chovatia M."/>
            <person name="Cooper J."/>
            <person name="Damon W."/>
            <person name="Desjardin D."/>
            <person name="Finy P."/>
            <person name="Geml J."/>
            <person name="Haridas S."/>
            <person name="Hughes K."/>
            <person name="Justo A."/>
            <person name="Karasinski D."/>
            <person name="Kautmanova I."/>
            <person name="Kiss B."/>
            <person name="Kocsube S."/>
            <person name="Kotiranta H."/>
            <person name="LaButti K.M."/>
            <person name="Lechner B.E."/>
            <person name="Liimatainen K."/>
            <person name="Lipzen A."/>
            <person name="Lukacs Z."/>
            <person name="Mihaltcheva S."/>
            <person name="Morgado L.N."/>
            <person name="Niskanen T."/>
            <person name="Noordeloos M.E."/>
            <person name="Ohm R.A."/>
            <person name="Ortiz-Santana B."/>
            <person name="Ovrebo C."/>
            <person name="Racz N."/>
            <person name="Riley R."/>
            <person name="Savchenko A."/>
            <person name="Shiryaev A."/>
            <person name="Soop K."/>
            <person name="Spirin V."/>
            <person name="Szebenyi C."/>
            <person name="Tomsovsky M."/>
            <person name="Tulloss R.E."/>
            <person name="Uehling J."/>
            <person name="Grigoriev I.V."/>
            <person name="Vagvolgyi C."/>
            <person name="Papp T."/>
            <person name="Martin F.M."/>
            <person name="Miettinen O."/>
            <person name="Hibbett D.S."/>
            <person name="Nagy L.G."/>
        </authorList>
    </citation>
    <scope>NUCLEOTIDE SEQUENCE [LARGE SCALE GENOMIC DNA]</scope>
    <source>
        <strain evidence="1 2">NL-1719</strain>
    </source>
</reference>
<organism evidence="1 2">
    <name type="scientific">Pluteus cervinus</name>
    <dbReference type="NCBI Taxonomy" id="181527"/>
    <lineage>
        <taxon>Eukaryota</taxon>
        <taxon>Fungi</taxon>
        <taxon>Dikarya</taxon>
        <taxon>Basidiomycota</taxon>
        <taxon>Agaricomycotina</taxon>
        <taxon>Agaricomycetes</taxon>
        <taxon>Agaricomycetidae</taxon>
        <taxon>Agaricales</taxon>
        <taxon>Pluteineae</taxon>
        <taxon>Pluteaceae</taxon>
        <taxon>Pluteus</taxon>
    </lineage>
</organism>
<dbReference type="EMBL" id="ML208882">
    <property type="protein sequence ID" value="TFK59841.1"/>
    <property type="molecule type" value="Genomic_DNA"/>
</dbReference>